<evidence type="ECO:0000313" key="2">
    <source>
        <dbReference type="Proteomes" id="UP000006868"/>
    </source>
</evidence>
<proteinExistence type="predicted"/>
<dbReference type="eggNOG" id="ENOG5032S1V">
    <property type="taxonomic scope" value="Bacteria"/>
</dbReference>
<sequence length="174" mass="20100">MKNTVILLFVMALTLICVVGCMGLQPKNTDLEGGKPPKVQIQIDKRIYKTKLGTYCWTTSCVDSAGPVELLKGKEPIPVKPGDVVKFLMKYEPQPNKFHVEQFYEGRLTEVLLKENSFQVPTEKGTYFYSYGVWWMDEDIENQSRGDAFYHFALKVIEIKITNATRWYHKNRLP</sequence>
<dbReference type="Proteomes" id="UP000006868">
    <property type="component" value="Chromosome"/>
</dbReference>
<gene>
    <name evidence="1" type="ORF">PPSC2_10465</name>
</gene>
<dbReference type="RefSeq" id="WP_014599682.1">
    <property type="nucleotide sequence ID" value="NC_014622.2"/>
</dbReference>
<dbReference type="KEGG" id="ppm:PPSC2_10465"/>
<accession>E3EJ11</accession>
<dbReference type="OrthoDB" id="1797983at2"/>
<reference evidence="1 2" key="1">
    <citation type="journal article" date="2011" name="J. Bacteriol.">
        <title>Complete genome sequence of Paenibacillus polymyxa SC2, a strain of plant growth-promoting Rhizobacterium with broad-spectrum antimicrobial activity.</title>
        <authorList>
            <person name="Ma M."/>
            <person name="Wang C."/>
            <person name="Ding Y."/>
            <person name="Li L."/>
            <person name="Shen D."/>
            <person name="Jiang X."/>
            <person name="Guan D."/>
            <person name="Cao F."/>
            <person name="Chen H."/>
            <person name="Feng R."/>
            <person name="Wang X."/>
            <person name="Ge Y."/>
            <person name="Yao L."/>
            <person name="Bing X."/>
            <person name="Yang X."/>
            <person name="Li J."/>
            <person name="Du B."/>
        </authorList>
    </citation>
    <scope>NUCLEOTIDE SEQUENCE [LARGE SCALE GENOMIC DNA]</scope>
    <source>
        <strain evidence="1 2">SC2</strain>
    </source>
</reference>
<organism evidence="1 2">
    <name type="scientific">Paenibacillus polymyxa (strain SC2)</name>
    <name type="common">Bacillus polymyxa</name>
    <dbReference type="NCBI Taxonomy" id="886882"/>
    <lineage>
        <taxon>Bacteria</taxon>
        <taxon>Bacillati</taxon>
        <taxon>Bacillota</taxon>
        <taxon>Bacilli</taxon>
        <taxon>Bacillales</taxon>
        <taxon>Paenibacillaceae</taxon>
        <taxon>Paenibacillus</taxon>
    </lineage>
</organism>
<dbReference type="EMBL" id="CP002213">
    <property type="protein sequence ID" value="ADO56192.2"/>
    <property type="molecule type" value="Genomic_DNA"/>
</dbReference>
<dbReference type="AlphaFoldDB" id="E3EJ11"/>
<evidence type="ECO:0000313" key="1">
    <source>
        <dbReference type="EMBL" id="ADO56192.2"/>
    </source>
</evidence>
<dbReference type="HOGENOM" id="CLU_146617_1_0_9"/>
<name>E3EJ11_PAEPS</name>
<protein>
    <submittedName>
        <fullName evidence="1">Uncharacterized protein</fullName>
    </submittedName>
</protein>
<dbReference type="PATRIC" id="fig|886882.15.peg.2207"/>